<gene>
    <name evidence="1" type="ORF">NCTC12282_05031</name>
</gene>
<evidence type="ECO:0000313" key="2">
    <source>
        <dbReference type="Proteomes" id="UP000373449"/>
    </source>
</evidence>
<accession>A0A484ZU36</accession>
<evidence type="ECO:0000313" key="1">
    <source>
        <dbReference type="EMBL" id="VFS51388.1"/>
    </source>
</evidence>
<reference evidence="1 2" key="1">
    <citation type="submission" date="2019-03" db="EMBL/GenBank/DDBJ databases">
        <authorList>
            <consortium name="Pathogen Informatics"/>
        </authorList>
    </citation>
    <scope>NUCLEOTIDE SEQUENCE [LARGE SCALE GENOMIC DNA]</scope>
    <source>
        <strain evidence="1 2">NCTC12282</strain>
    </source>
</reference>
<dbReference type="AlphaFoldDB" id="A0A484ZU36"/>
<dbReference type="Proteomes" id="UP000373449">
    <property type="component" value="Unassembled WGS sequence"/>
</dbReference>
<sequence>MMYSIFDYIEVFYNHHGKNPTQSYFSLNDAKTTNKGKNLL</sequence>
<dbReference type="EMBL" id="CAADJA010000002">
    <property type="protein sequence ID" value="VFS51388.1"/>
    <property type="molecule type" value="Genomic_DNA"/>
</dbReference>
<organism evidence="1 2">
    <name type="scientific">Budvicia aquatica</name>
    <dbReference type="NCBI Taxonomy" id="82979"/>
    <lineage>
        <taxon>Bacteria</taxon>
        <taxon>Pseudomonadati</taxon>
        <taxon>Pseudomonadota</taxon>
        <taxon>Gammaproteobacteria</taxon>
        <taxon>Enterobacterales</taxon>
        <taxon>Budviciaceae</taxon>
        <taxon>Budvicia</taxon>
    </lineage>
</organism>
<proteinExistence type="predicted"/>
<protein>
    <submittedName>
        <fullName evidence="1">Uncharacterized protein</fullName>
    </submittedName>
</protein>
<name>A0A484ZU36_9GAMM</name>